<dbReference type="InterPro" id="IPR006549">
    <property type="entry name" value="HAD-SF_hydro_IIIA"/>
</dbReference>
<dbReference type="Pfam" id="PF17913">
    <property type="entry name" value="FHA_2"/>
    <property type="match status" value="1"/>
</dbReference>
<dbReference type="Pfam" id="PF08645">
    <property type="entry name" value="PNK3P"/>
    <property type="match status" value="1"/>
</dbReference>
<evidence type="ECO:0000256" key="1">
    <source>
        <dbReference type="ARBA" id="ARBA00004123"/>
    </source>
</evidence>
<dbReference type="InterPro" id="IPR006550">
    <property type="entry name" value="PNKP"/>
</dbReference>
<dbReference type="InterPro" id="IPR006551">
    <property type="entry name" value="Polynucleotide_phosphatase"/>
</dbReference>
<accession>A0A8B6G9I5</accession>
<dbReference type="EC" id="3.1.3.32" evidence="8"/>
<feature type="compositionally biased region" description="Basic and acidic residues" evidence="6">
    <location>
        <begin position="143"/>
        <end position="165"/>
    </location>
</feature>
<evidence type="ECO:0000256" key="4">
    <source>
        <dbReference type="ARBA" id="ARBA00023204"/>
    </source>
</evidence>
<dbReference type="NCBIfam" id="TIGR01663">
    <property type="entry name" value="PNK-3'Pase"/>
    <property type="match status" value="1"/>
</dbReference>
<name>A0A8B6G9I5_MYTGA</name>
<dbReference type="FunFam" id="3.40.50.300:FF:000737">
    <property type="entry name" value="Bifunctional polynucleotide phosphatase/kinase"/>
    <property type="match status" value="1"/>
</dbReference>
<dbReference type="EMBL" id="UYJE01008073">
    <property type="protein sequence ID" value="VDI60839.1"/>
    <property type="molecule type" value="Genomic_DNA"/>
</dbReference>
<feature type="region of interest" description="Disordered" evidence="6">
    <location>
        <begin position="134"/>
        <end position="185"/>
    </location>
</feature>
<keyword evidence="8" id="KW-0808">Transferase</keyword>
<dbReference type="PANTHER" id="PTHR12083:SF9">
    <property type="entry name" value="BIFUNCTIONAL POLYNUCLEOTIDE PHOSPHATASE_KINASE"/>
    <property type="match status" value="1"/>
</dbReference>
<reference evidence="8" key="1">
    <citation type="submission" date="2018-11" db="EMBL/GenBank/DDBJ databases">
        <authorList>
            <person name="Alioto T."/>
            <person name="Alioto T."/>
        </authorList>
    </citation>
    <scope>NUCLEOTIDE SEQUENCE</scope>
</reference>
<sequence>MITRLFMNNCLLFKQRTKLFVDRISLKPLQNARKMFISCNLICPNNTHDPIPLPDGEPVVIGRSKDTRIIDLSCSRHQVEITANWKTEDITVKQLGSNSSSIDGIELEKDREVRLQLISTLYVLTGLYPQKVDVKKKAPHKNNQNEEKSSSKTDKKRPADHEEKLISPPSKRQKVEKKESISEEEHIKDVEEKLNLLKKLKNDKMKDGAKEIDNVKVQKEKTKENTTDFKFSEKKEGEPASESKWDQYDKLVIHTRKGLCSRSKIAGFDIDGTIIGTQSGNVFPKHPGDWRILFAEIPKKLKELHSNGYKIVFFTNQLGVARGKVKLEDLKTKFTRLVDKLGVPVQILIATDGGMYRKPAQGMFYYLQEKGNDKILVDKESSFYVGDGAGRPEKWQPKRKKDFSCSDRLFALNLGIKFYTPEEFFLNQKPAPYNLPEYDPRKLKSTDPLCDPPGAKIVSDQPEVVIFAGYPGSGKSFFGKKYLEPKGYVHVNRDTLGTWQKCVSLTAKSLKEGKSVMVDNTNPDPESRARYIDVAKKAGVPCRCFVFKATQQQAMHNERFRELTDKTHKPINVMIMNGFKSKFKEPNMKEGYTEIIKINFVPKFDNKKHELLYKQFLLEK</sequence>
<dbReference type="NCBIfam" id="TIGR01664">
    <property type="entry name" value="DNA-3'-Pase"/>
    <property type="match status" value="1"/>
</dbReference>
<dbReference type="Pfam" id="PF13671">
    <property type="entry name" value="AAA_33"/>
    <property type="match status" value="1"/>
</dbReference>
<protein>
    <submittedName>
        <fullName evidence="8">Bifunctional polynucleotide phosphatase/kinase</fullName>
        <ecNumber evidence="8">3.1.3.32</ecNumber>
    </submittedName>
</protein>
<evidence type="ECO:0000256" key="5">
    <source>
        <dbReference type="ARBA" id="ARBA00023242"/>
    </source>
</evidence>
<proteinExistence type="predicted"/>
<dbReference type="NCBIfam" id="TIGR01662">
    <property type="entry name" value="HAD-SF-IIIA"/>
    <property type="match status" value="1"/>
</dbReference>
<dbReference type="Proteomes" id="UP000596742">
    <property type="component" value="Unassembled WGS sequence"/>
</dbReference>
<dbReference type="InterPro" id="IPR036412">
    <property type="entry name" value="HAD-like_sf"/>
</dbReference>
<dbReference type="GO" id="GO:0005634">
    <property type="term" value="C:nucleus"/>
    <property type="evidence" value="ECO:0007669"/>
    <property type="project" value="UniProtKB-SubCell"/>
</dbReference>
<dbReference type="Gene3D" id="3.40.50.1000">
    <property type="entry name" value="HAD superfamily/HAD-like"/>
    <property type="match status" value="1"/>
</dbReference>
<comment type="subcellular location">
    <subcellularLocation>
        <location evidence="1">Nucleus</location>
    </subcellularLocation>
</comment>
<dbReference type="Gene3D" id="2.60.200.20">
    <property type="match status" value="1"/>
</dbReference>
<evidence type="ECO:0000256" key="3">
    <source>
        <dbReference type="ARBA" id="ARBA00022801"/>
    </source>
</evidence>
<dbReference type="GO" id="GO:0046403">
    <property type="term" value="F:polynucleotide 3'-phosphatase activity"/>
    <property type="evidence" value="ECO:0007669"/>
    <property type="project" value="UniProtKB-EC"/>
</dbReference>
<dbReference type="OrthoDB" id="19045at2759"/>
<evidence type="ECO:0000259" key="7">
    <source>
        <dbReference type="Pfam" id="PF17913"/>
    </source>
</evidence>
<dbReference type="SUPFAM" id="SSF56784">
    <property type="entry name" value="HAD-like"/>
    <property type="match status" value="1"/>
</dbReference>
<gene>
    <name evidence="8" type="ORF">MGAL_10B002632</name>
</gene>
<dbReference type="GO" id="GO:0006281">
    <property type="term" value="P:DNA repair"/>
    <property type="evidence" value="ECO:0007669"/>
    <property type="project" value="UniProtKB-KW"/>
</dbReference>
<keyword evidence="5" id="KW-0539">Nucleus</keyword>
<keyword evidence="8" id="KW-0418">Kinase</keyword>
<dbReference type="CDD" id="cd01625">
    <property type="entry name" value="HAD_PNP"/>
    <property type="match status" value="1"/>
</dbReference>
<evidence type="ECO:0000256" key="2">
    <source>
        <dbReference type="ARBA" id="ARBA00022763"/>
    </source>
</evidence>
<feature type="domain" description="PNK FHA" evidence="7">
    <location>
        <begin position="39"/>
        <end position="109"/>
    </location>
</feature>
<comment type="caution">
    <text evidence="8">The sequence shown here is derived from an EMBL/GenBank/DDBJ whole genome shotgun (WGS) entry which is preliminary data.</text>
</comment>
<dbReference type="InterPro" id="IPR041388">
    <property type="entry name" value="FHA_2"/>
</dbReference>
<dbReference type="PANTHER" id="PTHR12083">
    <property type="entry name" value="BIFUNCTIONAL POLYNUCLEOTIDE PHOSPHATASE/KINASE"/>
    <property type="match status" value="1"/>
</dbReference>
<dbReference type="InterPro" id="IPR008984">
    <property type="entry name" value="SMAD_FHA_dom_sf"/>
</dbReference>
<evidence type="ECO:0000313" key="9">
    <source>
        <dbReference type="Proteomes" id="UP000596742"/>
    </source>
</evidence>
<dbReference type="Gene3D" id="3.40.50.300">
    <property type="entry name" value="P-loop containing nucleotide triphosphate hydrolases"/>
    <property type="match status" value="1"/>
</dbReference>
<dbReference type="SUPFAM" id="SSF49879">
    <property type="entry name" value="SMAD/FHA domain"/>
    <property type="match status" value="1"/>
</dbReference>
<keyword evidence="9" id="KW-1185">Reference proteome</keyword>
<feature type="compositionally biased region" description="Basic and acidic residues" evidence="6">
    <location>
        <begin position="176"/>
        <end position="185"/>
    </location>
</feature>
<dbReference type="InterPro" id="IPR013954">
    <property type="entry name" value="PNK3P"/>
</dbReference>
<dbReference type="GO" id="GO:0046404">
    <property type="term" value="F:ATP-dependent polydeoxyribonucleotide 5'-hydroxyl-kinase activity"/>
    <property type="evidence" value="ECO:0007669"/>
    <property type="project" value="InterPro"/>
</dbReference>
<evidence type="ECO:0000256" key="6">
    <source>
        <dbReference type="SAM" id="MobiDB-lite"/>
    </source>
</evidence>
<keyword evidence="2" id="KW-0227">DNA damage</keyword>
<evidence type="ECO:0000313" key="8">
    <source>
        <dbReference type="EMBL" id="VDI60839.1"/>
    </source>
</evidence>
<dbReference type="GO" id="GO:0003690">
    <property type="term" value="F:double-stranded DNA binding"/>
    <property type="evidence" value="ECO:0007669"/>
    <property type="project" value="TreeGrafter"/>
</dbReference>
<dbReference type="InterPro" id="IPR027417">
    <property type="entry name" value="P-loop_NTPase"/>
</dbReference>
<dbReference type="SUPFAM" id="SSF52540">
    <property type="entry name" value="P-loop containing nucleoside triphosphate hydrolases"/>
    <property type="match status" value="1"/>
</dbReference>
<keyword evidence="3 8" id="KW-0378">Hydrolase</keyword>
<organism evidence="8 9">
    <name type="scientific">Mytilus galloprovincialis</name>
    <name type="common">Mediterranean mussel</name>
    <dbReference type="NCBI Taxonomy" id="29158"/>
    <lineage>
        <taxon>Eukaryota</taxon>
        <taxon>Metazoa</taxon>
        <taxon>Spiralia</taxon>
        <taxon>Lophotrochozoa</taxon>
        <taxon>Mollusca</taxon>
        <taxon>Bivalvia</taxon>
        <taxon>Autobranchia</taxon>
        <taxon>Pteriomorphia</taxon>
        <taxon>Mytilida</taxon>
        <taxon>Mytiloidea</taxon>
        <taxon>Mytilidae</taxon>
        <taxon>Mytilinae</taxon>
        <taxon>Mytilus</taxon>
    </lineage>
</organism>
<dbReference type="FunFam" id="3.40.50.1000:FF:000078">
    <property type="entry name" value="Bifunctional polynucleotide phosphatase/kinase"/>
    <property type="match status" value="1"/>
</dbReference>
<keyword evidence="4" id="KW-0234">DNA repair</keyword>
<dbReference type="InterPro" id="IPR023214">
    <property type="entry name" value="HAD_sf"/>
</dbReference>
<dbReference type="AlphaFoldDB" id="A0A8B6G9I5"/>